<evidence type="ECO:0000313" key="2">
    <source>
        <dbReference type="EMBL" id="GIY10938.1"/>
    </source>
</evidence>
<name>A0AAV4QTF5_CAEEX</name>
<organism evidence="2 3">
    <name type="scientific">Caerostris extrusa</name>
    <name type="common">Bark spider</name>
    <name type="synonym">Caerostris bankana</name>
    <dbReference type="NCBI Taxonomy" id="172846"/>
    <lineage>
        <taxon>Eukaryota</taxon>
        <taxon>Metazoa</taxon>
        <taxon>Ecdysozoa</taxon>
        <taxon>Arthropoda</taxon>
        <taxon>Chelicerata</taxon>
        <taxon>Arachnida</taxon>
        <taxon>Araneae</taxon>
        <taxon>Araneomorphae</taxon>
        <taxon>Entelegynae</taxon>
        <taxon>Araneoidea</taxon>
        <taxon>Araneidae</taxon>
        <taxon>Caerostris</taxon>
    </lineage>
</organism>
<reference evidence="2 3" key="1">
    <citation type="submission" date="2021-06" db="EMBL/GenBank/DDBJ databases">
        <title>Caerostris extrusa draft genome.</title>
        <authorList>
            <person name="Kono N."/>
            <person name="Arakawa K."/>
        </authorList>
    </citation>
    <scope>NUCLEOTIDE SEQUENCE [LARGE SCALE GENOMIC DNA]</scope>
</reference>
<sequence>MVDNFLNLPIFISISHILANLFLYGYSFAFPLNVKNATQIYVSLGFVQYFVLLLITLTPAAATNQAGAIDGLGNCSVFASLVSKAVPHHKSACAP</sequence>
<proteinExistence type="predicted"/>
<keyword evidence="3" id="KW-1185">Reference proteome</keyword>
<evidence type="ECO:0000256" key="1">
    <source>
        <dbReference type="SAM" id="Phobius"/>
    </source>
</evidence>
<comment type="caution">
    <text evidence="2">The sequence shown here is derived from an EMBL/GenBank/DDBJ whole genome shotgun (WGS) entry which is preliminary data.</text>
</comment>
<dbReference type="Proteomes" id="UP001054945">
    <property type="component" value="Unassembled WGS sequence"/>
</dbReference>
<dbReference type="AlphaFoldDB" id="A0AAV4QTF5"/>
<keyword evidence="1" id="KW-0812">Transmembrane</keyword>
<dbReference type="EMBL" id="BPLR01006581">
    <property type="protein sequence ID" value="GIY10938.1"/>
    <property type="molecule type" value="Genomic_DNA"/>
</dbReference>
<evidence type="ECO:0000313" key="3">
    <source>
        <dbReference type="Proteomes" id="UP001054945"/>
    </source>
</evidence>
<keyword evidence="1" id="KW-1133">Transmembrane helix</keyword>
<gene>
    <name evidence="2" type="ORF">CEXT_219771</name>
</gene>
<keyword evidence="1" id="KW-0472">Membrane</keyword>
<feature type="transmembrane region" description="Helical" evidence="1">
    <location>
        <begin position="40"/>
        <end position="62"/>
    </location>
</feature>
<feature type="transmembrane region" description="Helical" evidence="1">
    <location>
        <begin position="6"/>
        <end position="28"/>
    </location>
</feature>
<protein>
    <submittedName>
        <fullName evidence="2">Uncharacterized protein</fullName>
    </submittedName>
</protein>
<accession>A0AAV4QTF5</accession>